<dbReference type="EMBL" id="JARUPT010000735">
    <property type="protein sequence ID" value="KAK0368946.1"/>
    <property type="molecule type" value="Genomic_DNA"/>
</dbReference>
<dbReference type="Proteomes" id="UP001169217">
    <property type="component" value="Unassembled WGS sequence"/>
</dbReference>
<organism evidence="2 3">
    <name type="scientific">Colletotrichum limetticola</name>
    <dbReference type="NCBI Taxonomy" id="1209924"/>
    <lineage>
        <taxon>Eukaryota</taxon>
        <taxon>Fungi</taxon>
        <taxon>Dikarya</taxon>
        <taxon>Ascomycota</taxon>
        <taxon>Pezizomycotina</taxon>
        <taxon>Sordariomycetes</taxon>
        <taxon>Hypocreomycetidae</taxon>
        <taxon>Glomerellales</taxon>
        <taxon>Glomerellaceae</taxon>
        <taxon>Colletotrichum</taxon>
        <taxon>Colletotrichum acutatum species complex</taxon>
    </lineage>
</organism>
<comment type="caution">
    <text evidence="2">The sequence shown here is derived from an EMBL/GenBank/DDBJ whole genome shotgun (WGS) entry which is preliminary data.</text>
</comment>
<name>A0ABQ9PAM0_9PEZI</name>
<protein>
    <submittedName>
        <fullName evidence="2">Uncharacterized protein</fullName>
    </submittedName>
</protein>
<evidence type="ECO:0000313" key="3">
    <source>
        <dbReference type="Proteomes" id="UP001169217"/>
    </source>
</evidence>
<evidence type="ECO:0000313" key="2">
    <source>
        <dbReference type="EMBL" id="KAK0368946.1"/>
    </source>
</evidence>
<proteinExistence type="predicted"/>
<keyword evidence="3" id="KW-1185">Reference proteome</keyword>
<accession>A0ABQ9PAM0</accession>
<sequence>MALQPPPGTGLMSADQADPESGPGTPPEPNFTSRVKRCRDTEAQSPRLSLTESQLGAANDATPSTTGSATCTALLRPGPPQDSS</sequence>
<feature type="region of interest" description="Disordered" evidence="1">
    <location>
        <begin position="1"/>
        <end position="84"/>
    </location>
</feature>
<reference evidence="2" key="1">
    <citation type="submission" date="2023-04" db="EMBL/GenBank/DDBJ databases">
        <title>Colletotrichum limetticola genome sequence.</title>
        <authorList>
            <person name="Baroncelli R."/>
        </authorList>
    </citation>
    <scope>NUCLEOTIDE SEQUENCE</scope>
    <source>
        <strain evidence="2">KLA-Anderson</strain>
    </source>
</reference>
<feature type="compositionally biased region" description="Polar residues" evidence="1">
    <location>
        <begin position="43"/>
        <end position="71"/>
    </location>
</feature>
<evidence type="ECO:0000256" key="1">
    <source>
        <dbReference type="SAM" id="MobiDB-lite"/>
    </source>
</evidence>
<gene>
    <name evidence="2" type="ORF">CLIM01_13694</name>
</gene>